<dbReference type="SUPFAM" id="SSF69618">
    <property type="entry name" value="HemD-like"/>
    <property type="match status" value="1"/>
</dbReference>
<reference evidence="9" key="1">
    <citation type="submission" date="2019-09" db="EMBL/GenBank/DDBJ databases">
        <title>In-depth cultivation of the pig gut microbiome towards novel bacterial diversity and tailored functional studies.</title>
        <authorList>
            <person name="Wylensek D."/>
            <person name="Hitch T.C.A."/>
            <person name="Clavel T."/>
        </authorList>
    </citation>
    <scope>NUCLEOTIDE SEQUENCE</scope>
    <source>
        <strain evidence="9">RF-744-FAT-WT-3</strain>
    </source>
</reference>
<evidence type="ECO:0000256" key="2">
    <source>
        <dbReference type="ARBA" id="ARBA00022603"/>
    </source>
</evidence>
<evidence type="ECO:0000256" key="4">
    <source>
        <dbReference type="ARBA" id="ARBA00022691"/>
    </source>
</evidence>
<dbReference type="Gene3D" id="3.30.950.10">
    <property type="entry name" value="Methyltransferase, Cobalt-precorrin-4 Transmethylase, Domain 2"/>
    <property type="match status" value="1"/>
</dbReference>
<keyword evidence="2 6" id="KW-0489">Methyltransferase</keyword>
<gene>
    <name evidence="9" type="primary">cobA</name>
    <name evidence="9" type="ORF">FYJ66_06155</name>
</gene>
<dbReference type="InterPro" id="IPR035996">
    <property type="entry name" value="4pyrrol_Methylase_sf"/>
</dbReference>
<dbReference type="InterPro" id="IPR003043">
    <property type="entry name" value="Uropor_MeTrfase_CS"/>
</dbReference>
<dbReference type="SUPFAM" id="SSF53790">
    <property type="entry name" value="Tetrapyrrole methylase"/>
    <property type="match status" value="1"/>
</dbReference>
<dbReference type="GO" id="GO:0004851">
    <property type="term" value="F:uroporphyrin-III C-methyltransferase activity"/>
    <property type="evidence" value="ECO:0007669"/>
    <property type="project" value="UniProtKB-EC"/>
</dbReference>
<evidence type="ECO:0000259" key="7">
    <source>
        <dbReference type="Pfam" id="PF00590"/>
    </source>
</evidence>
<dbReference type="InterPro" id="IPR000878">
    <property type="entry name" value="4pyrrol_Mease"/>
</dbReference>
<dbReference type="InterPro" id="IPR014776">
    <property type="entry name" value="4pyrrole_Mease_sub2"/>
</dbReference>
<dbReference type="Pfam" id="PF00590">
    <property type="entry name" value="TP_methylase"/>
    <property type="match status" value="1"/>
</dbReference>
<keyword evidence="3 6" id="KW-0808">Transferase</keyword>
<dbReference type="AlphaFoldDB" id="A0A6A8M8L3"/>
<evidence type="ECO:0000256" key="6">
    <source>
        <dbReference type="RuleBase" id="RU003960"/>
    </source>
</evidence>
<dbReference type="InterPro" id="IPR036108">
    <property type="entry name" value="4pyrrol_syn_uPrphyn_synt_sf"/>
</dbReference>
<dbReference type="PROSITE" id="PS00839">
    <property type="entry name" value="SUMT_1"/>
    <property type="match status" value="1"/>
</dbReference>
<keyword evidence="4" id="KW-0949">S-adenosyl-L-methionine</keyword>
<dbReference type="InterPro" id="IPR006366">
    <property type="entry name" value="CobA/CysG_C"/>
</dbReference>
<dbReference type="EMBL" id="VUNB01000004">
    <property type="protein sequence ID" value="MST69173.1"/>
    <property type="molecule type" value="Genomic_DNA"/>
</dbReference>
<dbReference type="Pfam" id="PF02602">
    <property type="entry name" value="HEM4"/>
    <property type="match status" value="1"/>
</dbReference>
<dbReference type="InterPro" id="IPR014777">
    <property type="entry name" value="4pyrrole_Mease_sub1"/>
</dbReference>
<dbReference type="RefSeq" id="WP_154572638.1">
    <property type="nucleotide sequence ID" value="NZ_VUNB01000004.1"/>
</dbReference>
<evidence type="ECO:0000256" key="1">
    <source>
        <dbReference type="ARBA" id="ARBA00012162"/>
    </source>
</evidence>
<dbReference type="FunFam" id="3.40.1010.10:FF:000001">
    <property type="entry name" value="Siroheme synthase"/>
    <property type="match status" value="1"/>
</dbReference>
<dbReference type="FunFam" id="3.30.950.10:FF:000001">
    <property type="entry name" value="Siroheme synthase"/>
    <property type="match status" value="1"/>
</dbReference>
<dbReference type="Gene3D" id="3.40.1010.10">
    <property type="entry name" value="Cobalt-precorrin-4 Transmethylase, Domain 1"/>
    <property type="match status" value="1"/>
</dbReference>
<dbReference type="Gene3D" id="3.40.50.10090">
    <property type="match status" value="2"/>
</dbReference>
<accession>A0A6A8M8L3</accession>
<dbReference type="PROSITE" id="PS00840">
    <property type="entry name" value="SUMT_2"/>
    <property type="match status" value="1"/>
</dbReference>
<organism evidence="9">
    <name type="scientific">Baileyella intestinalis</name>
    <dbReference type="NCBI Taxonomy" id="2606709"/>
    <lineage>
        <taxon>Bacteria</taxon>
        <taxon>Bacillati</taxon>
        <taxon>Bacillota</taxon>
        <taxon>Clostridia</taxon>
        <taxon>Peptostreptococcales</taxon>
        <taxon>Anaerovoracaceae</taxon>
        <taxon>Baileyella</taxon>
    </lineage>
</organism>
<comment type="similarity">
    <text evidence="6">Belongs to the precorrin methyltransferase family.</text>
</comment>
<name>A0A6A8M8L3_9FIRM</name>
<evidence type="ECO:0000256" key="5">
    <source>
        <dbReference type="ARBA" id="ARBA00023244"/>
    </source>
</evidence>
<sequence length="506" mass="55092">MKSGKVWLVGAGPGDSLLMTIKGRKVLEEADVVVYDSLVGDSILSTLPQEAQLINVGKRASNHTMAQDKINQLLLSLAQEGKKVVRLKGGDPFLFGRGGEELELLAENNIPYEVVPGVTSPLAVPAYNGIPVTHRDYTSSLHIITGHKKAGEEYDINFQALVKTKGTLVFLMGVHALKDICSGLLAGGMDPDMPAAILQKGTTAGQKRIVATVSTLAGEVERKGIETPAIIVVGRVCELADRFQWYENLPLGGWKVVLTRPAGMISRMAEKLRIAGAEVLELPSIQTVPREPDEMLEKALLNIGQYQWLVLTSPTGVKILRQNMDRLKIDVRSFASVRIAAIGKGTERELRKIGIYPDMVPSRFDGETLGRELAQLVRDGDRILIPRASAGNQALVRYLEKAGGLVEDIPTYDTVPARPGIVDEKELFSRGEIDCAVFTSASTVRGFVQATEGLDYSKVKAACIGKQTEAEAARYGMETFVAEEATMDSLLELVCNMKKEGTKWNY</sequence>
<comment type="caution">
    <text evidence="9">The sequence shown here is derived from an EMBL/GenBank/DDBJ whole genome shotgun (WGS) entry which is preliminary data.</text>
</comment>
<evidence type="ECO:0000313" key="9">
    <source>
        <dbReference type="EMBL" id="MST69173.1"/>
    </source>
</evidence>
<evidence type="ECO:0000259" key="8">
    <source>
        <dbReference type="Pfam" id="PF02602"/>
    </source>
</evidence>
<dbReference type="EC" id="2.1.1.107" evidence="1"/>
<dbReference type="PANTHER" id="PTHR45790">
    <property type="entry name" value="SIROHEME SYNTHASE-RELATED"/>
    <property type="match status" value="1"/>
</dbReference>
<dbReference type="GO" id="GO:0032259">
    <property type="term" value="P:methylation"/>
    <property type="evidence" value="ECO:0007669"/>
    <property type="project" value="UniProtKB-KW"/>
</dbReference>
<dbReference type="PANTHER" id="PTHR45790:SF3">
    <property type="entry name" value="S-ADENOSYL-L-METHIONINE-DEPENDENT UROPORPHYRINOGEN III METHYLTRANSFERASE, CHLOROPLASTIC"/>
    <property type="match status" value="1"/>
</dbReference>
<evidence type="ECO:0000256" key="3">
    <source>
        <dbReference type="ARBA" id="ARBA00022679"/>
    </source>
</evidence>
<protein>
    <recommendedName>
        <fullName evidence="1">uroporphyrinogen-III C-methyltransferase</fullName>
        <ecNumber evidence="1">2.1.1.107</ecNumber>
    </recommendedName>
</protein>
<dbReference type="GO" id="GO:0004852">
    <property type="term" value="F:uroporphyrinogen-III synthase activity"/>
    <property type="evidence" value="ECO:0007669"/>
    <property type="project" value="InterPro"/>
</dbReference>
<dbReference type="InterPro" id="IPR003754">
    <property type="entry name" value="4pyrrol_synth_uPrphyn_synth"/>
</dbReference>
<feature type="domain" description="Tetrapyrrole methylase" evidence="7">
    <location>
        <begin position="5"/>
        <end position="216"/>
    </location>
</feature>
<keyword evidence="5" id="KW-0627">Porphyrin biosynthesis</keyword>
<dbReference type="CDD" id="cd06578">
    <property type="entry name" value="HemD"/>
    <property type="match status" value="1"/>
</dbReference>
<dbReference type="GO" id="GO:0019354">
    <property type="term" value="P:siroheme biosynthetic process"/>
    <property type="evidence" value="ECO:0007669"/>
    <property type="project" value="InterPro"/>
</dbReference>
<dbReference type="NCBIfam" id="NF004790">
    <property type="entry name" value="PRK06136.1"/>
    <property type="match status" value="1"/>
</dbReference>
<dbReference type="CDD" id="cd11642">
    <property type="entry name" value="SUMT"/>
    <property type="match status" value="1"/>
</dbReference>
<dbReference type="NCBIfam" id="TIGR01469">
    <property type="entry name" value="cobA_cysG_Cterm"/>
    <property type="match status" value="1"/>
</dbReference>
<proteinExistence type="inferred from homology"/>
<dbReference type="InterPro" id="IPR050161">
    <property type="entry name" value="Siro_Cobalamin_biosynth"/>
</dbReference>
<feature type="domain" description="Tetrapyrrole biosynthesis uroporphyrinogen III synthase" evidence="8">
    <location>
        <begin position="267"/>
        <end position="492"/>
    </location>
</feature>